<dbReference type="EMBL" id="SSTE01002667">
    <property type="protein sequence ID" value="KAA0063461.1"/>
    <property type="molecule type" value="Genomic_DNA"/>
</dbReference>
<comment type="caution">
    <text evidence="3">The sequence shown here is derived from an EMBL/GenBank/DDBJ whole genome shotgun (WGS) entry which is preliminary data.</text>
</comment>
<dbReference type="OrthoDB" id="10253954at2759"/>
<dbReference type="PANTHER" id="PTHR19134">
    <property type="entry name" value="RECEPTOR-TYPE TYROSINE-PROTEIN PHOSPHATASE"/>
    <property type="match status" value="1"/>
</dbReference>
<keyword evidence="1" id="KW-0472">Membrane</keyword>
<evidence type="ECO:0000256" key="1">
    <source>
        <dbReference type="SAM" id="Phobius"/>
    </source>
</evidence>
<dbReference type="InterPro" id="IPR000242">
    <property type="entry name" value="PTP_cat"/>
</dbReference>
<gene>
    <name evidence="3" type="ORF">E6C27_scaffold977G00470</name>
</gene>
<dbReference type="Proteomes" id="UP000321393">
    <property type="component" value="Unassembled WGS sequence"/>
</dbReference>
<keyword evidence="1" id="KW-1133">Transmembrane helix</keyword>
<dbReference type="AlphaFoldDB" id="A0A5A7VCM2"/>
<organism evidence="3 4">
    <name type="scientific">Cucumis melo var. makuwa</name>
    <name type="common">Oriental melon</name>
    <dbReference type="NCBI Taxonomy" id="1194695"/>
    <lineage>
        <taxon>Eukaryota</taxon>
        <taxon>Viridiplantae</taxon>
        <taxon>Streptophyta</taxon>
        <taxon>Embryophyta</taxon>
        <taxon>Tracheophyta</taxon>
        <taxon>Spermatophyta</taxon>
        <taxon>Magnoliopsida</taxon>
        <taxon>eudicotyledons</taxon>
        <taxon>Gunneridae</taxon>
        <taxon>Pentapetalae</taxon>
        <taxon>rosids</taxon>
        <taxon>fabids</taxon>
        <taxon>Cucurbitales</taxon>
        <taxon>Cucurbitaceae</taxon>
        <taxon>Benincaseae</taxon>
        <taxon>Cucumis</taxon>
    </lineage>
</organism>
<feature type="transmembrane region" description="Helical" evidence="1">
    <location>
        <begin position="410"/>
        <end position="439"/>
    </location>
</feature>
<feature type="domain" description="Tyrosine-protein phosphatase" evidence="2">
    <location>
        <begin position="55"/>
        <end position="293"/>
    </location>
</feature>
<dbReference type="SMART" id="SM00194">
    <property type="entry name" value="PTPc"/>
    <property type="match status" value="1"/>
</dbReference>
<evidence type="ECO:0000313" key="4">
    <source>
        <dbReference type="Proteomes" id="UP000321393"/>
    </source>
</evidence>
<reference evidence="3 4" key="1">
    <citation type="submission" date="2019-08" db="EMBL/GenBank/DDBJ databases">
        <title>Draft genome sequences of two oriental melons (Cucumis melo L. var makuwa).</title>
        <authorList>
            <person name="Kwon S.-Y."/>
        </authorList>
    </citation>
    <scope>NUCLEOTIDE SEQUENCE [LARGE SCALE GENOMIC DNA]</scope>
    <source>
        <strain evidence="4">cv. SW 3</strain>
        <tissue evidence="3">Leaf</tissue>
    </source>
</reference>
<dbReference type="PRINTS" id="PR00700">
    <property type="entry name" value="PRTYPHPHTASE"/>
</dbReference>
<dbReference type="PROSITE" id="PS50055">
    <property type="entry name" value="TYR_PHOSPHATASE_PTP"/>
    <property type="match status" value="1"/>
</dbReference>
<evidence type="ECO:0000313" key="3">
    <source>
        <dbReference type="EMBL" id="KAA0063461.1"/>
    </source>
</evidence>
<accession>A0A5A7VCM2</accession>
<name>A0A5A7VCM2_CUCMM</name>
<dbReference type="GO" id="GO:0004725">
    <property type="term" value="F:protein tyrosine phosphatase activity"/>
    <property type="evidence" value="ECO:0007669"/>
    <property type="project" value="InterPro"/>
</dbReference>
<dbReference type="Gene3D" id="3.90.190.10">
    <property type="entry name" value="Protein tyrosine phosphatase superfamily"/>
    <property type="match status" value="1"/>
</dbReference>
<sequence>MAAADNSSSTSLSSSNPFIFSPDSPPTLALTPHQIKLCSQALEAFTDRLQKPDVINQEFARLQAKRITASDMRRSCSVALDNVNVNKNRYMDVLPFDETRVVLDSCKDYRPSARGYINASFISTSSSKSLSKFIATQGPLPHTYEDFWEMVFQYKCPAILMLTRLVDNYKMVKCGDYFQAEDGPRDFGNLIVVSKWIKSSNSSLILRHLEVNHKENPKENNIKLKSAQGVEVDEFLAHSKSTELPMHSKISIISLPNSPLDYITDFAAAFSARSSTHDNEKNSGKPISVCKHCKKQWHNKDQCWKHYGHFPRCKKRSSNDKLNSGRAYVSETASTSQLIGLIASQTSSPTLGAVAQSSMPQSLGLINVDGKNPWILDSWATDHLTGSSEHFVSYIPFAVNEKISIANGSLALFAGITCNFTSLMMIPLVVVSLGLVYYLPILAFLNMTSCCGIFG</sequence>
<keyword evidence="1" id="KW-0812">Transmembrane</keyword>
<evidence type="ECO:0000259" key="2">
    <source>
        <dbReference type="PROSITE" id="PS50055"/>
    </source>
</evidence>
<dbReference type="SUPFAM" id="SSF52799">
    <property type="entry name" value="(Phosphotyrosine protein) phosphatases II"/>
    <property type="match status" value="1"/>
</dbReference>
<dbReference type="InterPro" id="IPR050348">
    <property type="entry name" value="Protein-Tyr_Phosphatase"/>
</dbReference>
<dbReference type="InterPro" id="IPR029021">
    <property type="entry name" value="Prot-tyrosine_phosphatase-like"/>
</dbReference>
<dbReference type="STRING" id="1194695.A0A5A7VCM2"/>
<dbReference type="PANTHER" id="PTHR19134:SF449">
    <property type="entry name" value="TYROSINE-PROTEIN PHOSPHATASE 1"/>
    <property type="match status" value="1"/>
</dbReference>
<proteinExistence type="predicted"/>
<protein>
    <submittedName>
        <fullName evidence="3">Protein-tyrosine-phosphatase PTP1 isoform X1</fullName>
    </submittedName>
</protein>
<dbReference type="Pfam" id="PF00102">
    <property type="entry name" value="Y_phosphatase"/>
    <property type="match status" value="1"/>
</dbReference>